<name>A0A9D4HKC9_DREPO</name>
<dbReference type="Proteomes" id="UP000828390">
    <property type="component" value="Unassembled WGS sequence"/>
</dbReference>
<reference evidence="2" key="2">
    <citation type="submission" date="2020-11" db="EMBL/GenBank/DDBJ databases">
        <authorList>
            <person name="McCartney M.A."/>
            <person name="Auch B."/>
            <person name="Kono T."/>
            <person name="Mallez S."/>
            <person name="Becker A."/>
            <person name="Gohl D.M."/>
            <person name="Silverstein K.A.T."/>
            <person name="Koren S."/>
            <person name="Bechman K.B."/>
            <person name="Herman A."/>
            <person name="Abrahante J.E."/>
            <person name="Garbe J."/>
        </authorList>
    </citation>
    <scope>NUCLEOTIDE SEQUENCE</scope>
    <source>
        <strain evidence="2">Duluth1</strain>
        <tissue evidence="2">Whole animal</tissue>
    </source>
</reference>
<reference evidence="2" key="1">
    <citation type="journal article" date="2019" name="bioRxiv">
        <title>The Genome of the Zebra Mussel, Dreissena polymorpha: A Resource for Invasive Species Research.</title>
        <authorList>
            <person name="McCartney M.A."/>
            <person name="Auch B."/>
            <person name="Kono T."/>
            <person name="Mallez S."/>
            <person name="Zhang Y."/>
            <person name="Obille A."/>
            <person name="Becker A."/>
            <person name="Abrahante J.E."/>
            <person name="Garbe J."/>
            <person name="Badalamenti J.P."/>
            <person name="Herman A."/>
            <person name="Mangelson H."/>
            <person name="Liachko I."/>
            <person name="Sullivan S."/>
            <person name="Sone E.D."/>
            <person name="Koren S."/>
            <person name="Silverstein K.A.T."/>
            <person name="Beckman K.B."/>
            <person name="Gohl D.M."/>
        </authorList>
    </citation>
    <scope>NUCLEOTIDE SEQUENCE</scope>
    <source>
        <strain evidence="2">Duluth1</strain>
        <tissue evidence="2">Whole animal</tissue>
    </source>
</reference>
<accession>A0A9D4HKC9</accession>
<protein>
    <submittedName>
        <fullName evidence="2">Uncharacterized protein</fullName>
    </submittedName>
</protein>
<comment type="caution">
    <text evidence="2">The sequence shown here is derived from an EMBL/GenBank/DDBJ whole genome shotgun (WGS) entry which is preliminary data.</text>
</comment>
<gene>
    <name evidence="2" type="ORF">DPMN_064720</name>
</gene>
<evidence type="ECO:0000313" key="3">
    <source>
        <dbReference type="Proteomes" id="UP000828390"/>
    </source>
</evidence>
<dbReference type="AlphaFoldDB" id="A0A9D4HKC9"/>
<evidence type="ECO:0000313" key="2">
    <source>
        <dbReference type="EMBL" id="KAH3721772.1"/>
    </source>
</evidence>
<feature type="compositionally biased region" description="Basic residues" evidence="1">
    <location>
        <begin position="13"/>
        <end position="25"/>
    </location>
</feature>
<sequence length="55" mass="6550">MAKKTPPRTVPSPRRKKRSVGRRPSYHTLLKPYCYKNAIQNNNRNHKEWISTETL</sequence>
<proteinExistence type="predicted"/>
<feature type="region of interest" description="Disordered" evidence="1">
    <location>
        <begin position="1"/>
        <end position="26"/>
    </location>
</feature>
<evidence type="ECO:0000256" key="1">
    <source>
        <dbReference type="SAM" id="MobiDB-lite"/>
    </source>
</evidence>
<organism evidence="2 3">
    <name type="scientific">Dreissena polymorpha</name>
    <name type="common">Zebra mussel</name>
    <name type="synonym">Mytilus polymorpha</name>
    <dbReference type="NCBI Taxonomy" id="45954"/>
    <lineage>
        <taxon>Eukaryota</taxon>
        <taxon>Metazoa</taxon>
        <taxon>Spiralia</taxon>
        <taxon>Lophotrochozoa</taxon>
        <taxon>Mollusca</taxon>
        <taxon>Bivalvia</taxon>
        <taxon>Autobranchia</taxon>
        <taxon>Heteroconchia</taxon>
        <taxon>Euheterodonta</taxon>
        <taxon>Imparidentia</taxon>
        <taxon>Neoheterodontei</taxon>
        <taxon>Myida</taxon>
        <taxon>Dreissenoidea</taxon>
        <taxon>Dreissenidae</taxon>
        <taxon>Dreissena</taxon>
    </lineage>
</organism>
<keyword evidence="3" id="KW-1185">Reference proteome</keyword>
<dbReference type="EMBL" id="JAIWYP010000013">
    <property type="protein sequence ID" value="KAH3721772.1"/>
    <property type="molecule type" value="Genomic_DNA"/>
</dbReference>